<proteinExistence type="predicted"/>
<evidence type="ECO:0000313" key="1">
    <source>
        <dbReference type="EMBL" id="EKE25938.1"/>
    </source>
</evidence>
<accession>K2FSQ5</accession>
<reference evidence="1" key="1">
    <citation type="journal article" date="2012" name="Science">
        <title>Fermentation, hydrogen, and sulfur metabolism in multiple uncultivated bacterial phyla.</title>
        <authorList>
            <person name="Wrighton K.C."/>
            <person name="Thomas B.C."/>
            <person name="Sharon I."/>
            <person name="Miller C.S."/>
            <person name="Castelle C.J."/>
            <person name="VerBerkmoes N.C."/>
            <person name="Wilkins M.J."/>
            <person name="Hettich R.L."/>
            <person name="Lipton M.S."/>
            <person name="Williams K.H."/>
            <person name="Long P.E."/>
            <person name="Banfield J.F."/>
        </authorList>
    </citation>
    <scope>NUCLEOTIDE SEQUENCE [LARGE SCALE GENOMIC DNA]</scope>
</reference>
<name>K2FSQ5_9BACT</name>
<protein>
    <submittedName>
        <fullName evidence="1">Uncharacterized protein</fullName>
    </submittedName>
</protein>
<dbReference type="EMBL" id="AMFJ01001007">
    <property type="protein sequence ID" value="EKE25938.1"/>
    <property type="molecule type" value="Genomic_DNA"/>
</dbReference>
<comment type="caution">
    <text evidence="1">The sequence shown here is derived from an EMBL/GenBank/DDBJ whole genome shotgun (WGS) entry which is preliminary data.</text>
</comment>
<gene>
    <name evidence="1" type="ORF">ACD_4C00491G0005</name>
</gene>
<sequence length="163" mass="19620">MESDHAKDNPEVCMLWGNFSCDKTLLCCENFNTLIVWLLNMKEKHFSKNLYELVMNLKNKIEIYFTEIDWDNKKTIFFKGFLESAVWRIIEKEDCTEVWPGAIPYVHTQITLLDKIYETIRKYNKEDKINLIDELIGIYEKRRVFSMNLGEFFRLLERQVEQS</sequence>
<dbReference type="AlphaFoldDB" id="K2FSQ5"/>
<organism evidence="1">
    <name type="scientific">uncultured bacterium</name>
    <name type="common">gcode 4</name>
    <dbReference type="NCBI Taxonomy" id="1234023"/>
    <lineage>
        <taxon>Bacteria</taxon>
        <taxon>environmental samples</taxon>
    </lineage>
</organism>